<dbReference type="PRINTS" id="PR00359">
    <property type="entry name" value="BP450"/>
</dbReference>
<dbReference type="InterPro" id="IPR002397">
    <property type="entry name" value="Cyt_P450_B"/>
</dbReference>
<keyword evidence="3 7" id="KW-0479">Metal-binding</keyword>
<comment type="caution">
    <text evidence="8">The sequence shown here is derived from an EMBL/GenBank/DDBJ whole genome shotgun (WGS) entry which is preliminary data.</text>
</comment>
<dbReference type="AlphaFoldDB" id="A0A1B9DA10"/>
<dbReference type="GO" id="GO:0020037">
    <property type="term" value="F:heme binding"/>
    <property type="evidence" value="ECO:0007669"/>
    <property type="project" value="InterPro"/>
</dbReference>
<evidence type="ECO:0000313" key="8">
    <source>
        <dbReference type="EMBL" id="OCB57343.1"/>
    </source>
</evidence>
<keyword evidence="5 7" id="KW-0408">Iron</keyword>
<dbReference type="InterPro" id="IPR036396">
    <property type="entry name" value="Cyt_P450_sf"/>
</dbReference>
<evidence type="ECO:0000256" key="3">
    <source>
        <dbReference type="ARBA" id="ARBA00022723"/>
    </source>
</evidence>
<dbReference type="InterPro" id="IPR017972">
    <property type="entry name" value="Cyt_P450_CS"/>
</dbReference>
<keyword evidence="4 7" id="KW-0560">Oxidoreductase</keyword>
<dbReference type="GO" id="GO:0005506">
    <property type="term" value="F:iron ion binding"/>
    <property type="evidence" value="ECO:0007669"/>
    <property type="project" value="InterPro"/>
</dbReference>
<name>A0A1B9DA10_MYCMA</name>
<dbReference type="Gene3D" id="1.10.630.10">
    <property type="entry name" value="Cytochrome P450"/>
    <property type="match status" value="1"/>
</dbReference>
<evidence type="ECO:0000256" key="6">
    <source>
        <dbReference type="ARBA" id="ARBA00023033"/>
    </source>
</evidence>
<evidence type="ECO:0000256" key="1">
    <source>
        <dbReference type="ARBA" id="ARBA00010617"/>
    </source>
</evidence>
<organism evidence="8 9">
    <name type="scientific">Mycobacterium malmoense</name>
    <dbReference type="NCBI Taxonomy" id="1780"/>
    <lineage>
        <taxon>Bacteria</taxon>
        <taxon>Bacillati</taxon>
        <taxon>Actinomycetota</taxon>
        <taxon>Actinomycetes</taxon>
        <taxon>Mycobacteriales</taxon>
        <taxon>Mycobacteriaceae</taxon>
        <taxon>Mycobacterium</taxon>
    </lineage>
</organism>
<dbReference type="RefSeq" id="WP_065480529.1">
    <property type="nucleotide sequence ID" value="NZ_MBEE01000084.1"/>
</dbReference>
<evidence type="ECO:0000256" key="7">
    <source>
        <dbReference type="RuleBase" id="RU000461"/>
    </source>
</evidence>
<evidence type="ECO:0008006" key="10">
    <source>
        <dbReference type="Google" id="ProtNLM"/>
    </source>
</evidence>
<dbReference type="Pfam" id="PF00067">
    <property type="entry name" value="p450"/>
    <property type="match status" value="1"/>
</dbReference>
<comment type="similarity">
    <text evidence="1 7">Belongs to the cytochrome P450 family.</text>
</comment>
<dbReference type="GO" id="GO:0004497">
    <property type="term" value="F:monooxygenase activity"/>
    <property type="evidence" value="ECO:0007669"/>
    <property type="project" value="UniProtKB-KW"/>
</dbReference>
<dbReference type="GO" id="GO:0016705">
    <property type="term" value="F:oxidoreductase activity, acting on paired donors, with incorporation or reduction of molecular oxygen"/>
    <property type="evidence" value="ECO:0007669"/>
    <property type="project" value="InterPro"/>
</dbReference>
<dbReference type="PRINTS" id="PR00385">
    <property type="entry name" value="P450"/>
</dbReference>
<keyword evidence="6 7" id="KW-0503">Monooxygenase</keyword>
<evidence type="ECO:0000256" key="2">
    <source>
        <dbReference type="ARBA" id="ARBA00022617"/>
    </source>
</evidence>
<reference evidence="8 9" key="1">
    <citation type="submission" date="2016-06" db="EMBL/GenBank/DDBJ databases">
        <authorList>
            <person name="Kjaerup R.B."/>
            <person name="Dalgaard T.S."/>
            <person name="Juul-Madsen H.R."/>
        </authorList>
    </citation>
    <scope>NUCLEOTIDE SEQUENCE [LARGE SCALE GENOMIC DNA]</scope>
    <source>
        <strain evidence="8 9">E3012</strain>
    </source>
</reference>
<evidence type="ECO:0000256" key="4">
    <source>
        <dbReference type="ARBA" id="ARBA00023002"/>
    </source>
</evidence>
<dbReference type="PROSITE" id="PS00086">
    <property type="entry name" value="CYTOCHROME_P450"/>
    <property type="match status" value="1"/>
</dbReference>
<gene>
    <name evidence="8" type="ORF">A5677_17315</name>
</gene>
<dbReference type="PANTHER" id="PTHR46696">
    <property type="entry name" value="P450, PUTATIVE (EUROFUNG)-RELATED"/>
    <property type="match status" value="1"/>
</dbReference>
<dbReference type="Proteomes" id="UP000092683">
    <property type="component" value="Unassembled WGS sequence"/>
</dbReference>
<dbReference type="SUPFAM" id="SSF48264">
    <property type="entry name" value="Cytochrome P450"/>
    <property type="match status" value="1"/>
</dbReference>
<dbReference type="OrthoDB" id="4746309at2"/>
<evidence type="ECO:0000256" key="5">
    <source>
        <dbReference type="ARBA" id="ARBA00023004"/>
    </source>
</evidence>
<keyword evidence="2 7" id="KW-0349">Heme</keyword>
<evidence type="ECO:0000313" key="9">
    <source>
        <dbReference type="Proteomes" id="UP000092683"/>
    </source>
</evidence>
<protein>
    <recommendedName>
        <fullName evidence="10">Cytochrome</fullName>
    </recommendedName>
</protein>
<sequence length="365" mass="39957">MTTRLIWQSSRAQERVEQIEARHAGPLVVSRRGAICPTRPEDIVALLRDTTRLTHPMRGHDDTHPWVPTGAAPAQHARYRAVLNPLFRPRALAWLMPSIQEHAAALVDAVAAKGQCEAVGEIARRLATQTVLTLLGLPAGSLETLLRLLARQADFPRSAPLHADLVEYVSQAISTAGPPGIIAALRDEFEEVEILSFVLLLFGAAIETTTAGIGFALFELATDPQLRALLIRHPDQFGTFVNEVVRLYSPLGYCPRVTLEEITIGGVSLPPLTELELSLRTLNLDGGYLITYSDDKIHGRPFYSFGAGSRRCLGMHVARAQLSVLVAEFVRRIPNFTVAPGHIELNVGDDSTRLGPTTMPLQWPT</sequence>
<proteinExistence type="inferred from homology"/>
<accession>A0A1B9DA10</accession>
<dbReference type="EMBL" id="MBEE01000084">
    <property type="protein sequence ID" value="OCB57343.1"/>
    <property type="molecule type" value="Genomic_DNA"/>
</dbReference>
<dbReference type="PANTHER" id="PTHR46696:SF6">
    <property type="entry name" value="P450, PUTATIVE (EUROFUNG)-RELATED"/>
    <property type="match status" value="1"/>
</dbReference>
<dbReference type="InterPro" id="IPR001128">
    <property type="entry name" value="Cyt_P450"/>
</dbReference>